<protein>
    <submittedName>
        <fullName evidence="1">Uncharacterized protein</fullName>
    </submittedName>
</protein>
<evidence type="ECO:0000313" key="1">
    <source>
        <dbReference type="EMBL" id="MDI1493509.1"/>
    </source>
</evidence>
<keyword evidence="2" id="KW-1185">Reference proteome</keyword>
<comment type="caution">
    <text evidence="1">The sequence shown here is derived from an EMBL/GenBank/DDBJ whole genome shotgun (WGS) entry which is preliminary data.</text>
</comment>
<gene>
    <name evidence="1" type="ORF">OHK93_005299</name>
</gene>
<dbReference type="AlphaFoldDB" id="A0AA43QXK0"/>
<name>A0AA43QXK0_9LECA</name>
<dbReference type="EMBL" id="JAPUFD010000027">
    <property type="protein sequence ID" value="MDI1493509.1"/>
    <property type="molecule type" value="Genomic_DNA"/>
</dbReference>
<organism evidence="1 2">
    <name type="scientific">Ramalina farinacea</name>
    <dbReference type="NCBI Taxonomy" id="258253"/>
    <lineage>
        <taxon>Eukaryota</taxon>
        <taxon>Fungi</taxon>
        <taxon>Dikarya</taxon>
        <taxon>Ascomycota</taxon>
        <taxon>Pezizomycotina</taxon>
        <taxon>Lecanoromycetes</taxon>
        <taxon>OSLEUM clade</taxon>
        <taxon>Lecanoromycetidae</taxon>
        <taxon>Lecanorales</taxon>
        <taxon>Lecanorineae</taxon>
        <taxon>Ramalinaceae</taxon>
        <taxon>Ramalina</taxon>
    </lineage>
</organism>
<evidence type="ECO:0000313" key="2">
    <source>
        <dbReference type="Proteomes" id="UP001161017"/>
    </source>
</evidence>
<reference evidence="1" key="1">
    <citation type="journal article" date="2023" name="Genome Biol. Evol.">
        <title>First Whole Genome Sequence and Flow Cytometry Genome Size Data for the Lichen-Forming Fungus Ramalina farinacea (Ascomycota).</title>
        <authorList>
            <person name="Llewellyn T."/>
            <person name="Mian S."/>
            <person name="Hill R."/>
            <person name="Leitch I.J."/>
            <person name="Gaya E."/>
        </authorList>
    </citation>
    <scope>NUCLEOTIDE SEQUENCE</scope>
    <source>
        <strain evidence="1">LIQ254RAFAR</strain>
    </source>
</reference>
<sequence length="286" mass="32423">MAHPMAGPARVFSEAQQADIAAMIYVSVGKSNNVTDLPSFKPTRQTVEEGPQYGQYREDRIEAASHIHEDAASKAARKLPVRLDVNPSRVAQLLSLEALPYGRVGFQELIVTVLSGTSYDVMAAFFNKNIPEFRLDCIFPDADPLWSFYIRRYKHNDGQKTRHHVKVRQTKPSLPPLDQSQHFGFEERFADASGKAEMLGQYRDAIMWEEYECSIQGQPGSIFGDTWTPFDSCMRGRAPAGATPNNERPDNFFVQMFNDDPTWDLVRKGNGAIQWNETGFYVLYEE</sequence>
<proteinExistence type="predicted"/>
<accession>A0AA43QXK0</accession>
<dbReference type="Proteomes" id="UP001161017">
    <property type="component" value="Unassembled WGS sequence"/>
</dbReference>